<keyword evidence="6 8" id="KW-0472">Membrane</keyword>
<dbReference type="AlphaFoldDB" id="A0A5S3YDK7"/>
<evidence type="ECO:0000256" key="6">
    <source>
        <dbReference type="ARBA" id="ARBA00023136"/>
    </source>
</evidence>
<comment type="similarity">
    <text evidence="8">Belongs to the TonB-dependent receptor family.</text>
</comment>
<feature type="non-terminal residue" evidence="10">
    <location>
        <position position="112"/>
    </location>
</feature>
<evidence type="ECO:0000313" key="11">
    <source>
        <dbReference type="Proteomes" id="UP000305874"/>
    </source>
</evidence>
<reference evidence="10 11" key="1">
    <citation type="submission" date="2017-12" db="EMBL/GenBank/DDBJ databases">
        <authorList>
            <person name="Paulsen S."/>
            <person name="Gram L.K."/>
        </authorList>
    </citation>
    <scope>NUCLEOTIDE SEQUENCE [LARGE SCALE GENOMIC DNA]</scope>
    <source>
        <strain evidence="10 11">S2897</strain>
    </source>
</reference>
<dbReference type="RefSeq" id="WP_138549457.1">
    <property type="nucleotide sequence ID" value="NZ_PNCG01000947.1"/>
</dbReference>
<comment type="subcellular location">
    <subcellularLocation>
        <location evidence="1 8">Cell outer membrane</location>
        <topology evidence="1 8">Multi-pass membrane protein</topology>
    </subcellularLocation>
</comment>
<feature type="domain" description="TonB-dependent receptor-like beta-barrel" evidence="9">
    <location>
        <begin position="6"/>
        <end position="110"/>
    </location>
</feature>
<evidence type="ECO:0000256" key="4">
    <source>
        <dbReference type="ARBA" id="ARBA00022692"/>
    </source>
</evidence>
<evidence type="ECO:0000259" key="9">
    <source>
        <dbReference type="Pfam" id="PF00593"/>
    </source>
</evidence>
<proteinExistence type="inferred from homology"/>
<evidence type="ECO:0000256" key="8">
    <source>
        <dbReference type="PROSITE-ProRule" id="PRU01360"/>
    </source>
</evidence>
<dbReference type="SUPFAM" id="SSF56935">
    <property type="entry name" value="Porins"/>
    <property type="match status" value="1"/>
</dbReference>
<reference evidence="11" key="2">
    <citation type="submission" date="2019-06" db="EMBL/GenBank/DDBJ databases">
        <title>Co-occurence of chitin degradation, pigmentation and bioactivity in marine Pseudoalteromonas.</title>
        <authorList>
            <person name="Sonnenschein E.C."/>
            <person name="Bech P.K."/>
        </authorList>
    </citation>
    <scope>NUCLEOTIDE SEQUENCE [LARGE SCALE GENOMIC DNA]</scope>
    <source>
        <strain evidence="11">S2897</strain>
    </source>
</reference>
<dbReference type="Proteomes" id="UP000305874">
    <property type="component" value="Unassembled WGS sequence"/>
</dbReference>
<dbReference type="InterPro" id="IPR000531">
    <property type="entry name" value="Beta-barrel_TonB"/>
</dbReference>
<protein>
    <recommendedName>
        <fullName evidence="9">TonB-dependent receptor-like beta-barrel domain-containing protein</fullName>
    </recommendedName>
</protein>
<dbReference type="InterPro" id="IPR036942">
    <property type="entry name" value="Beta-barrel_TonB_sf"/>
</dbReference>
<evidence type="ECO:0000313" key="10">
    <source>
        <dbReference type="EMBL" id="TMP69848.1"/>
    </source>
</evidence>
<keyword evidence="2 8" id="KW-0813">Transport</keyword>
<dbReference type="EMBL" id="PNCG01000947">
    <property type="protein sequence ID" value="TMP69848.1"/>
    <property type="molecule type" value="Genomic_DNA"/>
</dbReference>
<comment type="caution">
    <text evidence="10">The sequence shown here is derived from an EMBL/GenBank/DDBJ whole genome shotgun (WGS) entry which is preliminary data.</text>
</comment>
<sequence length="112" mass="12883">FKDFAFVSESLGNPELEQEKSTQYVLGYDYVVDEIWAVRAQLYYKELEDLIVTNPAAQASRYGEGIAPNTTRYFNEGEGQTYGAELLINKNYSDKWYGWVSIAYSHSDRTNN</sequence>
<feature type="non-terminal residue" evidence="10">
    <location>
        <position position="1"/>
    </location>
</feature>
<accession>A0A5S3YDK7</accession>
<keyword evidence="7 8" id="KW-0998">Cell outer membrane</keyword>
<gene>
    <name evidence="10" type="ORF">CWC05_23270</name>
</gene>
<keyword evidence="5" id="KW-0798">TonB box</keyword>
<evidence type="ECO:0000256" key="2">
    <source>
        <dbReference type="ARBA" id="ARBA00022448"/>
    </source>
</evidence>
<evidence type="ECO:0000256" key="7">
    <source>
        <dbReference type="ARBA" id="ARBA00023237"/>
    </source>
</evidence>
<dbReference type="PROSITE" id="PS52016">
    <property type="entry name" value="TONB_DEPENDENT_REC_3"/>
    <property type="match status" value="1"/>
</dbReference>
<evidence type="ECO:0000256" key="3">
    <source>
        <dbReference type="ARBA" id="ARBA00022452"/>
    </source>
</evidence>
<evidence type="ECO:0000256" key="1">
    <source>
        <dbReference type="ARBA" id="ARBA00004571"/>
    </source>
</evidence>
<dbReference type="InterPro" id="IPR039426">
    <property type="entry name" value="TonB-dep_rcpt-like"/>
</dbReference>
<evidence type="ECO:0000256" key="5">
    <source>
        <dbReference type="ARBA" id="ARBA00023077"/>
    </source>
</evidence>
<dbReference type="Pfam" id="PF00593">
    <property type="entry name" value="TonB_dep_Rec_b-barrel"/>
    <property type="match status" value="1"/>
</dbReference>
<dbReference type="GO" id="GO:0009279">
    <property type="term" value="C:cell outer membrane"/>
    <property type="evidence" value="ECO:0007669"/>
    <property type="project" value="UniProtKB-SubCell"/>
</dbReference>
<organism evidence="10 11">
    <name type="scientific">Pseudoalteromonas ruthenica</name>
    <dbReference type="NCBI Taxonomy" id="151081"/>
    <lineage>
        <taxon>Bacteria</taxon>
        <taxon>Pseudomonadati</taxon>
        <taxon>Pseudomonadota</taxon>
        <taxon>Gammaproteobacteria</taxon>
        <taxon>Alteromonadales</taxon>
        <taxon>Pseudoalteromonadaceae</taxon>
        <taxon>Pseudoalteromonas</taxon>
    </lineage>
</organism>
<dbReference type="Gene3D" id="2.40.170.20">
    <property type="entry name" value="TonB-dependent receptor, beta-barrel domain"/>
    <property type="match status" value="1"/>
</dbReference>
<keyword evidence="4 8" id="KW-0812">Transmembrane</keyword>
<name>A0A5S3YDK7_9GAMM</name>
<keyword evidence="3 8" id="KW-1134">Transmembrane beta strand</keyword>